<sequence>MLQQVQEFNHFRLSTLTDIKYLAPRLRFEDKREILSTAGMTPYTALYYSYLKSEIVFTIVNTKKEPVGIFGITVGGAIWLLATDKLKDIQYSFLKENKKVIDFLNTKYKILWNFVDCRNSLHIKWLKWCGFKFINKKKYGVLNEPFYEVIRICA</sequence>
<dbReference type="InterPro" id="IPR020335">
    <property type="entry name" value="Phage_T7_Gp13"/>
</dbReference>
<reference evidence="1 2" key="1">
    <citation type="journal article" date="2013" name="Nature">
        <title>Abundant SAR11 viruses in the ocean.</title>
        <authorList>
            <person name="Zhao Y."/>
            <person name="Temperton B."/>
            <person name="Thrash J.C."/>
            <person name="Schwalbach M.S."/>
            <person name="Vergin K.L."/>
            <person name="Landry Z.C."/>
            <person name="Ellisman M."/>
            <person name="Deerinck T."/>
            <person name="Sullivan M.B."/>
            <person name="Giovannoni S.J."/>
        </authorList>
    </citation>
    <scope>NUCLEOTIDE SEQUENCE [LARGE SCALE GENOMIC DNA]</scope>
</reference>
<dbReference type="OrthoDB" id="14923at10239"/>
<dbReference type="GeneID" id="14697515"/>
<dbReference type="KEGG" id="vg:14697515"/>
<organism evidence="1 2">
    <name type="scientific">Pelagibacter phage HTVC011P</name>
    <dbReference type="NCBI Taxonomy" id="1283078"/>
    <lineage>
        <taxon>Viruses</taxon>
        <taxon>Duplodnaviria</taxon>
        <taxon>Heunggongvirae</taxon>
        <taxon>Uroviricota</taxon>
        <taxon>Caudoviricetes</taxon>
        <taxon>Autographivirales</taxon>
        <taxon>Stopavirus</taxon>
        <taxon>Stopavirus HTVC011P</taxon>
    </lineage>
</organism>
<keyword evidence="2" id="KW-1185">Reference proteome</keyword>
<dbReference type="Proteomes" id="UP000011294">
    <property type="component" value="Genome"/>
</dbReference>
<proteinExistence type="predicted"/>
<dbReference type="Pfam" id="PF11090">
    <property type="entry name" value="Phage_T7_Gp13"/>
    <property type="match status" value="1"/>
</dbReference>
<protein>
    <recommendedName>
        <fullName evidence="3">Scaffold protein</fullName>
    </recommendedName>
</protein>
<name>M1HM87_9CAUD</name>
<dbReference type="RefSeq" id="YP_007517793.1">
    <property type="nucleotide sequence ID" value="NC_020482.1"/>
</dbReference>
<accession>M1HM87</accession>
<evidence type="ECO:0000313" key="1">
    <source>
        <dbReference type="EMBL" id="AGE60563.1"/>
    </source>
</evidence>
<dbReference type="EMBL" id="KC465900">
    <property type="protein sequence ID" value="AGE60563.1"/>
    <property type="molecule type" value="Genomic_DNA"/>
</dbReference>
<evidence type="ECO:0000313" key="2">
    <source>
        <dbReference type="Proteomes" id="UP000011294"/>
    </source>
</evidence>
<evidence type="ECO:0008006" key="3">
    <source>
        <dbReference type="Google" id="ProtNLM"/>
    </source>
</evidence>